<dbReference type="PANTHER" id="PTHR43884:SF20">
    <property type="entry name" value="ACYL-COA DEHYDROGENASE FADE28"/>
    <property type="match status" value="1"/>
</dbReference>
<reference evidence="8 9" key="1">
    <citation type="submission" date="2018-09" db="EMBL/GenBank/DDBJ databases">
        <title>Genome sequencing of Nocardioides immobilis CCTCC AB 2017083 for comparison to Nocardioides silvaticus.</title>
        <authorList>
            <person name="Li C."/>
            <person name="Wang G."/>
        </authorList>
    </citation>
    <scope>NUCLEOTIDE SEQUENCE [LARGE SCALE GENOMIC DNA]</scope>
    <source>
        <strain evidence="8 9">CCTCC AB 2017083</strain>
    </source>
</reference>
<keyword evidence="9" id="KW-1185">Reference proteome</keyword>
<dbReference type="Pfam" id="PF02771">
    <property type="entry name" value="Acyl-CoA_dh_N"/>
    <property type="match status" value="1"/>
</dbReference>
<evidence type="ECO:0000313" key="9">
    <source>
        <dbReference type="Proteomes" id="UP000283644"/>
    </source>
</evidence>
<keyword evidence="5" id="KW-0560">Oxidoreductase</keyword>
<dbReference type="SUPFAM" id="SSF56645">
    <property type="entry name" value="Acyl-CoA dehydrogenase NM domain-like"/>
    <property type="match status" value="1"/>
</dbReference>
<dbReference type="GO" id="GO:0003995">
    <property type="term" value="F:acyl-CoA dehydrogenase activity"/>
    <property type="evidence" value="ECO:0007669"/>
    <property type="project" value="TreeGrafter"/>
</dbReference>
<evidence type="ECO:0000256" key="2">
    <source>
        <dbReference type="ARBA" id="ARBA00009347"/>
    </source>
</evidence>
<dbReference type="InterPro" id="IPR009100">
    <property type="entry name" value="AcylCoA_DH/oxidase_NM_dom_sf"/>
</dbReference>
<gene>
    <name evidence="8" type="ORF">D0Z08_05010</name>
</gene>
<dbReference type="RefSeq" id="WP_118923256.1">
    <property type="nucleotide sequence ID" value="NZ_QXGH01000010.1"/>
</dbReference>
<dbReference type="Gene3D" id="2.40.110.10">
    <property type="entry name" value="Butyryl-CoA Dehydrogenase, subunit A, domain 2"/>
    <property type="match status" value="1"/>
</dbReference>
<keyword evidence="3" id="KW-0285">Flavoprotein</keyword>
<dbReference type="InterPro" id="IPR046373">
    <property type="entry name" value="Acyl-CoA_Oxase/DH_mid-dom_sf"/>
</dbReference>
<dbReference type="InterPro" id="IPR013786">
    <property type="entry name" value="AcylCoA_DH/ox_N"/>
</dbReference>
<dbReference type="GO" id="GO:0050660">
    <property type="term" value="F:flavin adenine dinucleotide binding"/>
    <property type="evidence" value="ECO:0007669"/>
    <property type="project" value="InterPro"/>
</dbReference>
<proteinExistence type="inferred from homology"/>
<protein>
    <submittedName>
        <fullName evidence="8">Acyl-CoA dehydrogenase</fullName>
    </submittedName>
</protein>
<evidence type="ECO:0000256" key="5">
    <source>
        <dbReference type="ARBA" id="ARBA00023002"/>
    </source>
</evidence>
<evidence type="ECO:0000256" key="3">
    <source>
        <dbReference type="ARBA" id="ARBA00022630"/>
    </source>
</evidence>
<evidence type="ECO:0000259" key="7">
    <source>
        <dbReference type="Pfam" id="PF02771"/>
    </source>
</evidence>
<dbReference type="SUPFAM" id="SSF47203">
    <property type="entry name" value="Acyl-CoA dehydrogenase C-terminal domain-like"/>
    <property type="match status" value="1"/>
</dbReference>
<dbReference type="InterPro" id="IPR037069">
    <property type="entry name" value="AcylCoA_DH/ox_N_sf"/>
</dbReference>
<dbReference type="OrthoDB" id="7328575at2"/>
<feature type="domain" description="Acyl-CoA dehydrogenase/oxidase N-terminal" evidence="7">
    <location>
        <begin position="6"/>
        <end position="117"/>
    </location>
</feature>
<sequence>MSWVWTEEQDALASALRALLAKNIEPTVEALTGPSTAAGGQVWTRLAAEIGVHAIGIPEEFGGVGSSFHEKAVVFAETGRALAPRGLFSTTALAAPAILLSGDRERCADFLPKLAEGSLSGTVALQEAAGEGSTPSAELVDGTWRVSGHMTHVTDAADVELMLLAARTDQGSRLFAVDLAGDGVTLEIPPCLDLTRPLVEVRLIGAVGVPVGDAGRGDHIIAEVRGQAAVALAFEQLGGAARCVEMATEYALSRTQFGRPIGSFQAIKHLLADVLVAVESASTAAQHAAHAVEREDLDERAEAISVAQILASEAYTAAAGANVQVHGGIGFTWEHPAHLFFRRATVSKAFLGSPSEYREALAAKAFGG</sequence>
<dbReference type="Proteomes" id="UP000283644">
    <property type="component" value="Unassembled WGS sequence"/>
</dbReference>
<dbReference type="AlphaFoldDB" id="A0A417Y6M9"/>
<accession>A0A417Y6M9</accession>
<dbReference type="Gene3D" id="1.20.140.10">
    <property type="entry name" value="Butyryl-CoA Dehydrogenase, subunit A, domain 3"/>
    <property type="match status" value="1"/>
</dbReference>
<dbReference type="Pfam" id="PF00441">
    <property type="entry name" value="Acyl-CoA_dh_1"/>
    <property type="match status" value="1"/>
</dbReference>
<comment type="cofactor">
    <cofactor evidence="1">
        <name>FAD</name>
        <dbReference type="ChEBI" id="CHEBI:57692"/>
    </cofactor>
</comment>
<evidence type="ECO:0000256" key="1">
    <source>
        <dbReference type="ARBA" id="ARBA00001974"/>
    </source>
</evidence>
<dbReference type="Gene3D" id="1.10.540.10">
    <property type="entry name" value="Acyl-CoA dehydrogenase/oxidase, N-terminal domain"/>
    <property type="match status" value="1"/>
</dbReference>
<evidence type="ECO:0000259" key="6">
    <source>
        <dbReference type="Pfam" id="PF00441"/>
    </source>
</evidence>
<dbReference type="InterPro" id="IPR009075">
    <property type="entry name" value="AcylCo_DH/oxidase_C"/>
</dbReference>
<comment type="similarity">
    <text evidence="2">Belongs to the acyl-CoA dehydrogenase family.</text>
</comment>
<feature type="domain" description="Acyl-CoA dehydrogenase/oxidase C-terminal" evidence="6">
    <location>
        <begin position="223"/>
        <end position="353"/>
    </location>
</feature>
<dbReference type="InterPro" id="IPR036250">
    <property type="entry name" value="AcylCo_DH-like_C"/>
</dbReference>
<evidence type="ECO:0000256" key="4">
    <source>
        <dbReference type="ARBA" id="ARBA00022827"/>
    </source>
</evidence>
<dbReference type="CDD" id="cd00567">
    <property type="entry name" value="ACAD"/>
    <property type="match status" value="1"/>
</dbReference>
<name>A0A417Y6M9_9ACTN</name>
<comment type="caution">
    <text evidence="8">The sequence shown here is derived from an EMBL/GenBank/DDBJ whole genome shotgun (WGS) entry which is preliminary data.</text>
</comment>
<dbReference type="PANTHER" id="PTHR43884">
    <property type="entry name" value="ACYL-COA DEHYDROGENASE"/>
    <property type="match status" value="1"/>
</dbReference>
<dbReference type="EMBL" id="QXGH01000010">
    <property type="protein sequence ID" value="RHW28333.1"/>
    <property type="molecule type" value="Genomic_DNA"/>
</dbReference>
<evidence type="ECO:0000313" key="8">
    <source>
        <dbReference type="EMBL" id="RHW28333.1"/>
    </source>
</evidence>
<keyword evidence="4" id="KW-0274">FAD</keyword>
<organism evidence="8 9">
    <name type="scientific">Nocardioides immobilis</name>
    <dbReference type="NCBI Taxonomy" id="2049295"/>
    <lineage>
        <taxon>Bacteria</taxon>
        <taxon>Bacillati</taxon>
        <taxon>Actinomycetota</taxon>
        <taxon>Actinomycetes</taxon>
        <taxon>Propionibacteriales</taxon>
        <taxon>Nocardioidaceae</taxon>
        <taxon>Nocardioides</taxon>
    </lineage>
</organism>